<evidence type="ECO:0000313" key="1">
    <source>
        <dbReference type="EMBL" id="BBY30500.1"/>
    </source>
</evidence>
<dbReference type="AlphaFoldDB" id="A0A7I7QXB8"/>
<dbReference type="KEGG" id="msei:MSEDJ_45960"/>
<dbReference type="EMBL" id="AP022588">
    <property type="protein sequence ID" value="BBY30500.1"/>
    <property type="molecule type" value="Genomic_DNA"/>
</dbReference>
<keyword evidence="2" id="KW-1185">Reference proteome</keyword>
<evidence type="ECO:0000313" key="2">
    <source>
        <dbReference type="Proteomes" id="UP000467193"/>
    </source>
</evidence>
<dbReference type="Proteomes" id="UP000467193">
    <property type="component" value="Chromosome"/>
</dbReference>
<gene>
    <name evidence="1" type="ORF">MSEDJ_45960</name>
</gene>
<dbReference type="RefSeq" id="WP_163800021.1">
    <property type="nucleotide sequence ID" value="NZ_AP022588.1"/>
</dbReference>
<accession>A0A7I7QXB8</accession>
<sequence length="103" mass="11234">MTLAADRDVTRDDFTIEDMSTGMHASGFGAVGDGRTFSFVVERQTLVVEVYRPRLTGPVPQAEDVMARSSRSLAHVDVTDERSLRAAVRDAVADAQPVPRTAR</sequence>
<protein>
    <submittedName>
        <fullName evidence="1">Uncharacterized protein</fullName>
    </submittedName>
</protein>
<organism evidence="1 2">
    <name type="scientific">Mycolicibacterium sediminis</name>
    <dbReference type="NCBI Taxonomy" id="1286180"/>
    <lineage>
        <taxon>Bacteria</taxon>
        <taxon>Bacillati</taxon>
        <taxon>Actinomycetota</taxon>
        <taxon>Actinomycetes</taxon>
        <taxon>Mycobacteriales</taxon>
        <taxon>Mycobacteriaceae</taxon>
        <taxon>Mycolicibacterium</taxon>
    </lineage>
</organism>
<name>A0A7I7QXB8_9MYCO</name>
<proteinExistence type="predicted"/>
<reference evidence="1 2" key="1">
    <citation type="journal article" date="2019" name="Emerg. Microbes Infect.">
        <title>Comprehensive subspecies identification of 175 nontuberculous mycobacteria species based on 7547 genomic profiles.</title>
        <authorList>
            <person name="Matsumoto Y."/>
            <person name="Kinjo T."/>
            <person name="Motooka D."/>
            <person name="Nabeya D."/>
            <person name="Jung N."/>
            <person name="Uechi K."/>
            <person name="Horii T."/>
            <person name="Iida T."/>
            <person name="Fujita J."/>
            <person name="Nakamura S."/>
        </authorList>
    </citation>
    <scope>NUCLEOTIDE SEQUENCE [LARGE SCALE GENOMIC DNA]</scope>
    <source>
        <strain evidence="1 2">JCM 17899</strain>
    </source>
</reference>